<comment type="caution">
    <text evidence="1">The sequence shown here is derived from an EMBL/GenBank/DDBJ whole genome shotgun (WGS) entry which is preliminary data.</text>
</comment>
<proteinExistence type="predicted"/>
<dbReference type="EMBL" id="JAGXEW010000005">
    <property type="protein sequence ID" value="KAK1171498.1"/>
    <property type="molecule type" value="Genomic_DNA"/>
</dbReference>
<accession>A0AAD8GBU8</accession>
<keyword evidence="2" id="KW-1185">Reference proteome</keyword>
<dbReference type="AlphaFoldDB" id="A0AAD8GBU8"/>
<dbReference type="Proteomes" id="UP001230051">
    <property type="component" value="Unassembled WGS sequence"/>
</dbReference>
<gene>
    <name evidence="1" type="ORF">AOXY_G6339</name>
</gene>
<reference evidence="1" key="1">
    <citation type="submission" date="2022-02" db="EMBL/GenBank/DDBJ databases">
        <title>Atlantic sturgeon de novo genome assembly.</title>
        <authorList>
            <person name="Stock M."/>
            <person name="Klopp C."/>
            <person name="Guiguen Y."/>
            <person name="Cabau C."/>
            <person name="Parinello H."/>
            <person name="Santidrian Yebra-Pimentel E."/>
            <person name="Kuhl H."/>
            <person name="Dirks R.P."/>
            <person name="Guessner J."/>
            <person name="Wuertz S."/>
            <person name="Du K."/>
            <person name="Schartl M."/>
        </authorList>
    </citation>
    <scope>NUCLEOTIDE SEQUENCE</scope>
    <source>
        <strain evidence="1">STURGEONOMICS-FGT-2020</strain>
        <tissue evidence="1">Whole blood</tissue>
    </source>
</reference>
<protein>
    <submittedName>
        <fullName evidence="1">Uncharacterized protein</fullName>
    </submittedName>
</protein>
<organism evidence="1 2">
    <name type="scientific">Acipenser oxyrinchus oxyrinchus</name>
    <dbReference type="NCBI Taxonomy" id="40147"/>
    <lineage>
        <taxon>Eukaryota</taxon>
        <taxon>Metazoa</taxon>
        <taxon>Chordata</taxon>
        <taxon>Craniata</taxon>
        <taxon>Vertebrata</taxon>
        <taxon>Euteleostomi</taxon>
        <taxon>Actinopterygii</taxon>
        <taxon>Chondrostei</taxon>
        <taxon>Acipenseriformes</taxon>
        <taxon>Acipenseridae</taxon>
        <taxon>Acipenser</taxon>
    </lineage>
</organism>
<evidence type="ECO:0000313" key="2">
    <source>
        <dbReference type="Proteomes" id="UP001230051"/>
    </source>
</evidence>
<sequence length="69" mass="7458">MFLLFLSLSDIRCFPDWLHGAISGIPGKEGGGQAVRGKGSWELSPEYKKERGCRCTAEGTQNHFSGTAA</sequence>
<evidence type="ECO:0000313" key="1">
    <source>
        <dbReference type="EMBL" id="KAK1171498.1"/>
    </source>
</evidence>
<name>A0AAD8GBU8_ACIOX</name>